<dbReference type="AlphaFoldDB" id="A8I6G4"/>
<dbReference type="EMBL" id="AP009384">
    <property type="protein sequence ID" value="BAF88403.1"/>
    <property type="molecule type" value="Genomic_DNA"/>
</dbReference>
<name>A8I6G4_AZOC5</name>
<evidence type="ECO:0000313" key="4">
    <source>
        <dbReference type="EMBL" id="BAF88403.1"/>
    </source>
</evidence>
<dbReference type="PANTHER" id="PTHR11712:SF322">
    <property type="entry name" value="POLYKETIDE BETA-KETOACYL SYNTHASE 2-RELATED"/>
    <property type="match status" value="1"/>
</dbReference>
<dbReference type="GO" id="GO:0004315">
    <property type="term" value="F:3-oxoacyl-[acyl-carrier-protein] synthase activity"/>
    <property type="evidence" value="ECO:0007669"/>
    <property type="project" value="TreeGrafter"/>
</dbReference>
<sequence>MHDDRKPGQRDVWITGIGLVTSLGEGLDAHWTALAEGATPVVDTESFKPYIVHPLVKLNYDQQIPKKGDQRQMEAWQRIGTYAAGLALDSAGIAKNPEILGRTDMVVAAGGGERDFQVDAAILNDLLASNDWGRSLNERLLSDLRPTLSLAQLSNLLAGNISIVHGVTGSSRTFMGEESAGVDAARVAYSRIAAGQSEIGLVGGAYNAEREDMLLLYALNDLCMTGDYRPVLGAETAPGIPSGSMGAFLVLESPEHATARGAKPIAKLSGVWSERARRTEAGTVAAKVGELIADAGKTPGTVVYSAATGAPGATEAEGEALKAAGLPVRVATNRIGHGFEAQFSAVIALAALSLSRGAAIAPLAASPLETAQDGALERVIVTSVGHWRGEGAALVEKAG</sequence>
<dbReference type="Pfam" id="PF00109">
    <property type="entry name" value="ketoacyl-synt"/>
    <property type="match status" value="1"/>
</dbReference>
<evidence type="ECO:0000256" key="1">
    <source>
        <dbReference type="ARBA" id="ARBA00022679"/>
    </source>
</evidence>
<organism evidence="4 5">
    <name type="scientific">Azorhizobium caulinodans (strain ATCC 43989 / DSM 5975 / JCM 20966 / LMG 6465 / NBRC 14845 / NCIMB 13405 / ORS 571)</name>
    <dbReference type="NCBI Taxonomy" id="438753"/>
    <lineage>
        <taxon>Bacteria</taxon>
        <taxon>Pseudomonadati</taxon>
        <taxon>Pseudomonadota</taxon>
        <taxon>Alphaproteobacteria</taxon>
        <taxon>Hyphomicrobiales</taxon>
        <taxon>Xanthobacteraceae</taxon>
        <taxon>Azorhizobium</taxon>
    </lineage>
</organism>
<reference evidence="4 5" key="6">
    <citation type="journal article" date="2011" name="Appl. Environ. Microbiol.">
        <title>Involvement of the azorhizobial chromosome partition gene (parA) in the onset of bacteroid differentiation during Sesbania rostrata stem nodule development.</title>
        <authorList>
            <person name="Liu CT."/>
            <person name="Lee KB."/>
            <person name="Wang YS."/>
            <person name="Peng MH."/>
            <person name="Lee KT."/>
            <person name="Suzuki S."/>
            <person name="Suzuki T."/>
            <person name="Oyaizu H."/>
        </authorList>
    </citation>
    <scope>NUCLEOTIDE SEQUENCE [LARGE SCALE GENOMIC DNA]</scope>
    <source>
        <strain evidence="5">ATCC 43989 / DSM 5975 / JCM 20966 / LMG 6465 / NBRC 14845 / NCIMB 13405 / ORS 571</strain>
    </source>
</reference>
<keyword evidence="1" id="KW-0808">Transferase</keyword>
<keyword evidence="2" id="KW-0012">Acyltransferase</keyword>
<keyword evidence="5" id="KW-1185">Reference proteome</keyword>
<evidence type="ECO:0000259" key="3">
    <source>
        <dbReference type="Pfam" id="PF00109"/>
    </source>
</evidence>
<dbReference type="Proteomes" id="UP000000270">
    <property type="component" value="Chromosome"/>
</dbReference>
<dbReference type="HOGENOM" id="CLU_000022_69_3_5"/>
<dbReference type="Gene3D" id="3.40.47.10">
    <property type="match status" value="1"/>
</dbReference>
<feature type="domain" description="Beta-ketoacyl synthase-like N-terminal" evidence="3">
    <location>
        <begin position="10"/>
        <end position="207"/>
    </location>
</feature>
<proteinExistence type="predicted"/>
<dbReference type="InterPro" id="IPR000794">
    <property type="entry name" value="Beta-ketoacyl_synthase"/>
</dbReference>
<gene>
    <name evidence="4" type="ordered locus">AZC_2405</name>
</gene>
<evidence type="ECO:0000313" key="5">
    <source>
        <dbReference type="Proteomes" id="UP000000270"/>
    </source>
</evidence>
<dbReference type="eggNOG" id="COG0304">
    <property type="taxonomic scope" value="Bacteria"/>
</dbReference>
<evidence type="ECO:0000256" key="2">
    <source>
        <dbReference type="ARBA" id="ARBA00023315"/>
    </source>
</evidence>
<dbReference type="InterPro" id="IPR016039">
    <property type="entry name" value="Thiolase-like"/>
</dbReference>
<protein>
    <submittedName>
        <fullName evidence="4">Beta-ketoacyl synthase</fullName>
    </submittedName>
</protein>
<dbReference type="NCBIfam" id="NF005084">
    <property type="entry name" value="PRK06519.1"/>
    <property type="match status" value="1"/>
</dbReference>
<accession>A8I6G4</accession>
<dbReference type="SUPFAM" id="SSF53901">
    <property type="entry name" value="Thiolase-like"/>
    <property type="match status" value="2"/>
</dbReference>
<dbReference type="RefSeq" id="WP_012170931.1">
    <property type="nucleotide sequence ID" value="NC_009937.1"/>
</dbReference>
<dbReference type="STRING" id="438753.AZC_2405"/>
<reference evidence="4 5" key="3">
    <citation type="journal article" date="2008" name="BMC Genomics">
        <title>The genome of the versatile nitrogen fixer Azorhizobium caulinodans ORS571.</title>
        <authorList>
            <person name="Lee KB."/>
            <person name="Backer P.D."/>
            <person name="Aono T."/>
            <person name="Liu CT."/>
            <person name="Suzuki S."/>
            <person name="Suzuki T."/>
            <person name="Kaneko T."/>
            <person name="Yamada M."/>
            <person name="Tabata S."/>
            <person name="Kupfer D.M."/>
            <person name="Najar F.Z."/>
            <person name="Wiley G.B."/>
            <person name="Roe B."/>
            <person name="Binnewies T.T."/>
            <person name="Ussery D.W."/>
            <person name="D'Haeze W."/>
            <person name="Herder J.D."/>
            <person name="Gevers D."/>
            <person name="Vereecke D."/>
            <person name="Holsters M."/>
            <person name="Oyaizu H."/>
        </authorList>
    </citation>
    <scope>NUCLEOTIDE SEQUENCE [LARGE SCALE GENOMIC DNA]</scope>
    <source>
        <strain evidence="5">ATCC 43989 / DSM 5975 / JCM 20966 / LMG 6465 / NBRC 14845 / NCIMB 13405 / ORS 571</strain>
    </source>
</reference>
<reference evidence="4 5" key="5">
    <citation type="journal article" date="2010" name="Appl. Environ. Microbiol.">
        <title>phrR-like gene praR of Azorhizobium caulinodans ORS571 is essential for symbiosis with Sesbania rostrata and is involved in expression of reb genes.</title>
        <authorList>
            <person name="Akiba N."/>
            <person name="Aono T."/>
            <person name="Toyazaki H."/>
            <person name="Sato S."/>
            <person name="Oyaizu H."/>
        </authorList>
    </citation>
    <scope>NUCLEOTIDE SEQUENCE [LARGE SCALE GENOMIC DNA]</scope>
    <source>
        <strain evidence="5">ATCC 43989 / DSM 5975 / JCM 20966 / LMG 6465 / NBRC 14845 / NCIMB 13405 / ORS 571</strain>
    </source>
</reference>
<dbReference type="KEGG" id="azc:AZC_2405"/>
<reference evidence="4 5" key="1">
    <citation type="journal article" date="2007" name="Appl. Environ. Microbiol.">
        <title>Rhizobial factors required for stem nodule maturation and maintenance in Sesbania rostrata-Azorhizobium caulinodans ORS571 symbiosis.</title>
        <authorList>
            <person name="Suzuki S."/>
            <person name="Aono T."/>
            <person name="Lee KB."/>
            <person name="Suzuki T."/>
            <person name="Liu CT."/>
            <person name="Miwa H."/>
            <person name="Wakao S."/>
            <person name="Iki T."/>
            <person name="Oyaizu H."/>
        </authorList>
    </citation>
    <scope>NUCLEOTIDE SEQUENCE [LARGE SCALE GENOMIC DNA]</scope>
    <source>
        <strain evidence="5">ATCC 43989 / DSM 5975 / JCM 20966 / LMG 6465 / NBRC 14845 / NCIMB 13405 / ORS 571</strain>
    </source>
</reference>
<dbReference type="GO" id="GO:0006633">
    <property type="term" value="P:fatty acid biosynthetic process"/>
    <property type="evidence" value="ECO:0007669"/>
    <property type="project" value="TreeGrafter"/>
</dbReference>
<dbReference type="PANTHER" id="PTHR11712">
    <property type="entry name" value="POLYKETIDE SYNTHASE-RELATED"/>
    <property type="match status" value="1"/>
</dbReference>
<dbReference type="InterPro" id="IPR014030">
    <property type="entry name" value="Ketoacyl_synth_N"/>
</dbReference>
<reference evidence="5" key="2">
    <citation type="submission" date="2007-04" db="EMBL/GenBank/DDBJ databases">
        <title>Complete genome sequence of the nitrogen-fixing bacterium Azorhizobium caulinodans ORS571.</title>
        <authorList>
            <person name="Lee K.B."/>
            <person name="Backer P.D."/>
            <person name="Aono T."/>
            <person name="Liu C.T."/>
            <person name="Suzuki S."/>
            <person name="Suzuki T."/>
            <person name="Kaneko T."/>
            <person name="Yamada M."/>
            <person name="Tabata S."/>
            <person name="Kupfer D.M."/>
            <person name="Najar F.Z."/>
            <person name="Wiley G.B."/>
            <person name="Roe B."/>
            <person name="Binnewies T."/>
            <person name="Ussery D."/>
            <person name="Vereecke D."/>
            <person name="Gevers D."/>
            <person name="Holsters M."/>
            <person name="Oyaizu H."/>
        </authorList>
    </citation>
    <scope>NUCLEOTIDE SEQUENCE [LARGE SCALE GENOMIC DNA]</scope>
    <source>
        <strain evidence="5">ATCC 43989 / DSM 5975 / JCM 20966 / LMG 6465 / NBRC 14845 / NCIMB 13405 / ORS 571</strain>
    </source>
</reference>
<reference evidence="4 5" key="4">
    <citation type="journal article" date="2009" name="Appl. Environ. Microbiol.">
        <title>Comparative genome-wide transcriptional profiling of Azorhizobium caulinodans ORS571 grown under free-living and symbiotic conditions.</title>
        <authorList>
            <person name="Tsukada S."/>
            <person name="Aono T."/>
            <person name="Akiba N."/>
            <person name="Lee KB."/>
            <person name="Liu CT."/>
            <person name="Toyazaki H."/>
            <person name="Oyaizu H."/>
        </authorList>
    </citation>
    <scope>NUCLEOTIDE SEQUENCE [LARGE SCALE GENOMIC DNA]</scope>
    <source>
        <strain evidence="5">ATCC 43989 / DSM 5975 / JCM 20966 / LMG 6465 / NBRC 14845 / NCIMB 13405 / ORS 571</strain>
    </source>
</reference>